<dbReference type="Gene3D" id="3.30.70.1290">
    <property type="entry name" value="Transposase IS200-like"/>
    <property type="match status" value="1"/>
</dbReference>
<organism evidence="3 4">
    <name type="scientific">Clostridium formicaceticum</name>
    <dbReference type="NCBI Taxonomy" id="1497"/>
    <lineage>
        <taxon>Bacteria</taxon>
        <taxon>Bacillati</taxon>
        <taxon>Bacillota</taxon>
        <taxon>Clostridia</taxon>
        <taxon>Eubacteriales</taxon>
        <taxon>Clostridiaceae</taxon>
        <taxon>Clostridium</taxon>
    </lineage>
</organism>
<dbReference type="PANTHER" id="PTHR34322:SF2">
    <property type="entry name" value="TRANSPOSASE IS200-LIKE DOMAIN-CONTAINING PROTEIN"/>
    <property type="match status" value="1"/>
</dbReference>
<keyword evidence="1" id="KW-0472">Membrane</keyword>
<accession>A0ABM6EP13</accession>
<keyword evidence="1" id="KW-1133">Transmembrane helix</keyword>
<reference evidence="3 4" key="1">
    <citation type="submission" date="2016-10" db="EMBL/GenBank/DDBJ databases">
        <title>Complete Genome Sequence of Acetogen Clostridium formicoaceticum ATCC 27076.</title>
        <authorList>
            <person name="Bao T."/>
            <person name="Cheng C."/>
            <person name="Zhao J."/>
            <person name="Yang S.-T."/>
            <person name="Wang J."/>
            <person name="Wang M."/>
        </authorList>
    </citation>
    <scope>NUCLEOTIDE SEQUENCE [LARGE SCALE GENOMIC DNA]</scope>
    <source>
        <strain evidence="3 4">ATCC 27076</strain>
    </source>
</reference>
<evidence type="ECO:0000313" key="3">
    <source>
        <dbReference type="EMBL" id="AOY74651.1"/>
    </source>
</evidence>
<dbReference type="InterPro" id="IPR036515">
    <property type="entry name" value="Transposase_17_sf"/>
</dbReference>
<dbReference type="InterPro" id="IPR002686">
    <property type="entry name" value="Transposase_17"/>
</dbReference>
<sequence length="141" mass="16752">MARTARKKTEFTVYGYCLMTNHVHILLKAESEEIGNVVRRITVGYAQYHNIKNGRSGHLFQNRFKSERVNTDDYFLIVLRYIHQNPIKAGVIERIEDYKWSNTLPIMKVRSRRTIIIAFFILYTSLQSIIFKSFKNITLRY</sequence>
<dbReference type="Pfam" id="PF01797">
    <property type="entry name" value="Y1_Tnp"/>
    <property type="match status" value="1"/>
</dbReference>
<dbReference type="SUPFAM" id="SSF143422">
    <property type="entry name" value="Transposase IS200-like"/>
    <property type="match status" value="1"/>
</dbReference>
<dbReference type="RefSeq" id="WP_070963504.1">
    <property type="nucleotide sequence ID" value="NZ_CP017603.1"/>
</dbReference>
<name>A0ABM6EP13_9CLOT</name>
<feature type="domain" description="Transposase IS200-like" evidence="2">
    <location>
        <begin position="1"/>
        <end position="85"/>
    </location>
</feature>
<feature type="transmembrane region" description="Helical" evidence="1">
    <location>
        <begin position="115"/>
        <end position="134"/>
    </location>
</feature>
<dbReference type="EMBL" id="CP017603">
    <property type="protein sequence ID" value="AOY74651.1"/>
    <property type="molecule type" value="Genomic_DNA"/>
</dbReference>
<evidence type="ECO:0000313" key="4">
    <source>
        <dbReference type="Proteomes" id="UP000177894"/>
    </source>
</evidence>
<dbReference type="SMART" id="SM01321">
    <property type="entry name" value="Y1_Tnp"/>
    <property type="match status" value="1"/>
</dbReference>
<keyword evidence="4" id="KW-1185">Reference proteome</keyword>
<dbReference type="Proteomes" id="UP000177894">
    <property type="component" value="Chromosome"/>
</dbReference>
<evidence type="ECO:0000259" key="2">
    <source>
        <dbReference type="SMART" id="SM01321"/>
    </source>
</evidence>
<dbReference type="PANTHER" id="PTHR34322">
    <property type="entry name" value="TRANSPOSASE, Y1_TNP DOMAIN-CONTAINING"/>
    <property type="match status" value="1"/>
</dbReference>
<keyword evidence="1" id="KW-0812">Transmembrane</keyword>
<evidence type="ECO:0000256" key="1">
    <source>
        <dbReference type="SAM" id="Phobius"/>
    </source>
</evidence>
<proteinExistence type="predicted"/>
<gene>
    <name evidence="3" type="ORF">BJL90_00975</name>
</gene>
<protein>
    <recommendedName>
        <fullName evidence="2">Transposase IS200-like domain-containing protein</fullName>
    </recommendedName>
</protein>